<keyword evidence="1" id="KW-0472">Membrane</keyword>
<gene>
    <name evidence="4" type="ORF">RUM44_000965</name>
</gene>
<accession>A0ABR1B7F5</accession>
<organism evidence="4 5">
    <name type="scientific">Polyplax serrata</name>
    <name type="common">Common mouse louse</name>
    <dbReference type="NCBI Taxonomy" id="468196"/>
    <lineage>
        <taxon>Eukaryota</taxon>
        <taxon>Metazoa</taxon>
        <taxon>Ecdysozoa</taxon>
        <taxon>Arthropoda</taxon>
        <taxon>Hexapoda</taxon>
        <taxon>Insecta</taxon>
        <taxon>Pterygota</taxon>
        <taxon>Neoptera</taxon>
        <taxon>Paraneoptera</taxon>
        <taxon>Psocodea</taxon>
        <taxon>Troctomorpha</taxon>
        <taxon>Phthiraptera</taxon>
        <taxon>Anoplura</taxon>
        <taxon>Polyplacidae</taxon>
        <taxon>Polyplax</taxon>
    </lineage>
</organism>
<evidence type="ECO:0000259" key="2">
    <source>
        <dbReference type="Pfam" id="PF22987"/>
    </source>
</evidence>
<evidence type="ECO:0000256" key="1">
    <source>
        <dbReference type="SAM" id="Phobius"/>
    </source>
</evidence>
<dbReference type="Proteomes" id="UP001359485">
    <property type="component" value="Unassembled WGS sequence"/>
</dbReference>
<evidence type="ECO:0000313" key="4">
    <source>
        <dbReference type="EMBL" id="KAK6635711.1"/>
    </source>
</evidence>
<evidence type="ECO:0000259" key="3">
    <source>
        <dbReference type="Pfam" id="PF22988"/>
    </source>
</evidence>
<feature type="transmembrane region" description="Helical" evidence="1">
    <location>
        <begin position="315"/>
        <end position="335"/>
    </location>
</feature>
<dbReference type="Pfam" id="PF22988">
    <property type="entry name" value="PWWP_KDM3B"/>
    <property type="match status" value="1"/>
</dbReference>
<keyword evidence="5" id="KW-1185">Reference proteome</keyword>
<keyword evidence="1" id="KW-0812">Transmembrane</keyword>
<name>A0ABR1B7F5_POLSC</name>
<evidence type="ECO:0000313" key="5">
    <source>
        <dbReference type="Proteomes" id="UP001359485"/>
    </source>
</evidence>
<proteinExistence type="predicted"/>
<keyword evidence="1" id="KW-1133">Transmembrane helix</keyword>
<protein>
    <recommendedName>
        <fullName evidence="6">JmjC domain-containing histone demethylation protein 2C</fullName>
    </recommendedName>
</protein>
<evidence type="ECO:0008006" key="6">
    <source>
        <dbReference type="Google" id="ProtNLM"/>
    </source>
</evidence>
<dbReference type="Pfam" id="PF22987">
    <property type="entry name" value="Tudor_KDM3B"/>
    <property type="match status" value="1"/>
</dbReference>
<dbReference type="InterPro" id="IPR054504">
    <property type="entry name" value="PWWP_KDM3B"/>
</dbReference>
<feature type="domain" description="Lysine-specific demethylase 3B PWWP" evidence="3">
    <location>
        <begin position="108"/>
        <end position="202"/>
    </location>
</feature>
<dbReference type="InterPro" id="IPR054503">
    <property type="entry name" value="KDM3AB_Tudor"/>
</dbReference>
<sequence length="354" mass="41404">MLRGCLWASIKRTNGEVVQVFFWKRNDSPPPNRSFLLRKGQQGTTSRNPWISLCKLRFHDGGVNARFKKGRYWSWGGAVELVLVEYDDVEWHRREWISIYKDSVFNLFMVEDDLVWSDRVDPYSSSESSVFWPALNFVALVDLVDMKTQLQPVEFLVDRELAFRDYTRIEPFSDFDQKFPGSRDHPEVLSGIRRWLEYQDGQRILLTTPSVLVGYRVEVYRAEGTTQWYTAVIVGYNESTKVRNPKLKPENNGTHWPKGSKTCSWKSEFFDGANDFLWKQNRCDETVESIVVDIQHGNPCWFPVLISMADHSRKILHFMFTVFPYMFTTVASITLRNRSRALLPGLTQTKLRTK</sequence>
<reference evidence="4 5" key="1">
    <citation type="submission" date="2023-09" db="EMBL/GenBank/DDBJ databases">
        <title>Genomes of two closely related lineages of the louse Polyplax serrata with different host specificities.</title>
        <authorList>
            <person name="Martinu J."/>
            <person name="Tarabai H."/>
            <person name="Stefka J."/>
            <person name="Hypsa V."/>
        </authorList>
    </citation>
    <scope>NUCLEOTIDE SEQUENCE [LARGE SCALE GENOMIC DNA]</scope>
    <source>
        <strain evidence="4">98ZLc_SE</strain>
    </source>
</reference>
<feature type="domain" description="Lysine-specific demethylase 3A/B tudor" evidence="2">
    <location>
        <begin position="204"/>
        <end position="241"/>
    </location>
</feature>
<comment type="caution">
    <text evidence="4">The sequence shown here is derived from an EMBL/GenBank/DDBJ whole genome shotgun (WGS) entry which is preliminary data.</text>
</comment>
<dbReference type="EMBL" id="JAWJWF010000003">
    <property type="protein sequence ID" value="KAK6635711.1"/>
    <property type="molecule type" value="Genomic_DNA"/>
</dbReference>